<feature type="region of interest" description="Disordered" evidence="1">
    <location>
        <begin position="258"/>
        <end position="278"/>
    </location>
</feature>
<proteinExistence type="predicted"/>
<evidence type="ECO:0000313" key="4">
    <source>
        <dbReference type="Proteomes" id="UP000195402"/>
    </source>
</evidence>
<evidence type="ECO:0000259" key="2">
    <source>
        <dbReference type="Pfam" id="PF24347"/>
    </source>
</evidence>
<dbReference type="InterPro" id="IPR056224">
    <property type="entry name" value="FIGL1_N"/>
</dbReference>
<reference evidence="3 4" key="1">
    <citation type="journal article" date="2017" name="Mol. Plant">
        <title>The Genome of Medicinal Plant Macleaya cordata Provides New Insights into Benzylisoquinoline Alkaloids Metabolism.</title>
        <authorList>
            <person name="Liu X."/>
            <person name="Liu Y."/>
            <person name="Huang P."/>
            <person name="Ma Y."/>
            <person name="Qing Z."/>
            <person name="Tang Q."/>
            <person name="Cao H."/>
            <person name="Cheng P."/>
            <person name="Zheng Y."/>
            <person name="Yuan Z."/>
            <person name="Zhou Y."/>
            <person name="Liu J."/>
            <person name="Tang Z."/>
            <person name="Zhuo Y."/>
            <person name="Zhang Y."/>
            <person name="Yu L."/>
            <person name="Huang J."/>
            <person name="Yang P."/>
            <person name="Peng Q."/>
            <person name="Zhang J."/>
            <person name="Jiang W."/>
            <person name="Zhang Z."/>
            <person name="Lin K."/>
            <person name="Ro D.K."/>
            <person name="Chen X."/>
            <person name="Xiong X."/>
            <person name="Shang Y."/>
            <person name="Huang S."/>
            <person name="Zeng J."/>
        </authorList>
    </citation>
    <scope>NUCLEOTIDE SEQUENCE [LARGE SCALE GENOMIC DNA]</scope>
    <source>
        <strain evidence="4">cv. BLH2017</strain>
        <tissue evidence="3">Root</tissue>
    </source>
</reference>
<dbReference type="Pfam" id="PF24347">
    <property type="entry name" value="FIGL1_N"/>
    <property type="match status" value="1"/>
</dbReference>
<sequence>MEKKEAESVCWRKEMDINLKRLQSHLFGVDRALEREDFSSAQILGLRLLGFLDSQSKSDVDKAYIHPIRQEVRSKIDTATRSLATESDRLAFEQARIDQGPVFVKKGNLDIEKVKQSKCFQAFLRNSEASGFDPLIRSTVNVHPSGLQGSSNGYGRHLSQAGQLDRQNDKFSSKNSKVMTQTKLTSLYSSKVSNTNTSLYKNPLISKSNSSVDYNSERVQSYDQNHHKSHSVSKSLQVEDDEKPLANRFGTKRIHLEVSSHGNENVKPPPQNEETDVSGNGFVTARTKLVFIPFLMVDFNC</sequence>
<accession>A0A200QPK8</accession>
<feature type="domain" description="FIGL1 N-terminal" evidence="2">
    <location>
        <begin position="9"/>
        <end position="82"/>
    </location>
</feature>
<keyword evidence="4" id="KW-1185">Reference proteome</keyword>
<dbReference type="OrthoDB" id="10251136at2759"/>
<dbReference type="STRING" id="56857.A0A200QPK8"/>
<dbReference type="Proteomes" id="UP000195402">
    <property type="component" value="Unassembled WGS sequence"/>
</dbReference>
<dbReference type="InParanoid" id="A0A200QPK8"/>
<dbReference type="OMA" id="TKHNITD"/>
<feature type="region of interest" description="Disordered" evidence="1">
    <location>
        <begin position="221"/>
        <end position="245"/>
    </location>
</feature>
<evidence type="ECO:0000313" key="3">
    <source>
        <dbReference type="EMBL" id="OVA12365.1"/>
    </source>
</evidence>
<evidence type="ECO:0000256" key="1">
    <source>
        <dbReference type="SAM" id="MobiDB-lite"/>
    </source>
</evidence>
<comment type="caution">
    <text evidence="3">The sequence shown here is derived from an EMBL/GenBank/DDBJ whole genome shotgun (WGS) entry which is preliminary data.</text>
</comment>
<name>A0A200QPK8_MACCD</name>
<protein>
    <recommendedName>
        <fullName evidence="2">FIGL1 N-terminal domain-containing protein</fullName>
    </recommendedName>
</protein>
<dbReference type="AlphaFoldDB" id="A0A200QPK8"/>
<gene>
    <name evidence="3" type="ORF">BVC80_5291g1</name>
</gene>
<organism evidence="3 4">
    <name type="scientific">Macleaya cordata</name>
    <name type="common">Five-seeded plume-poppy</name>
    <name type="synonym">Bocconia cordata</name>
    <dbReference type="NCBI Taxonomy" id="56857"/>
    <lineage>
        <taxon>Eukaryota</taxon>
        <taxon>Viridiplantae</taxon>
        <taxon>Streptophyta</taxon>
        <taxon>Embryophyta</taxon>
        <taxon>Tracheophyta</taxon>
        <taxon>Spermatophyta</taxon>
        <taxon>Magnoliopsida</taxon>
        <taxon>Ranunculales</taxon>
        <taxon>Papaveraceae</taxon>
        <taxon>Papaveroideae</taxon>
        <taxon>Macleaya</taxon>
    </lineage>
</organism>
<dbReference type="EMBL" id="MVGT01001385">
    <property type="protein sequence ID" value="OVA12365.1"/>
    <property type="molecule type" value="Genomic_DNA"/>
</dbReference>